<dbReference type="InterPro" id="IPR013320">
    <property type="entry name" value="ConA-like_dom_sf"/>
</dbReference>
<name>A0AAE0Y5W3_9GAST</name>
<dbReference type="AlphaFoldDB" id="A0AAE0Y5W3"/>
<feature type="compositionally biased region" description="Basic and acidic residues" evidence="1">
    <location>
        <begin position="519"/>
        <end position="535"/>
    </location>
</feature>
<feature type="region of interest" description="Disordered" evidence="1">
    <location>
        <begin position="519"/>
        <end position="719"/>
    </location>
</feature>
<protein>
    <submittedName>
        <fullName evidence="2">Uncharacterized protein</fullName>
    </submittedName>
</protein>
<feature type="compositionally biased region" description="Basic and acidic residues" evidence="1">
    <location>
        <begin position="111"/>
        <end position="121"/>
    </location>
</feature>
<feature type="compositionally biased region" description="Basic and acidic residues" evidence="1">
    <location>
        <begin position="759"/>
        <end position="770"/>
    </location>
</feature>
<feature type="compositionally biased region" description="Basic and acidic residues" evidence="1">
    <location>
        <begin position="808"/>
        <end position="822"/>
    </location>
</feature>
<feature type="compositionally biased region" description="Polar residues" evidence="1">
    <location>
        <begin position="771"/>
        <end position="806"/>
    </location>
</feature>
<feature type="region of interest" description="Disordered" evidence="1">
    <location>
        <begin position="1019"/>
        <end position="1100"/>
    </location>
</feature>
<feature type="region of interest" description="Disordered" evidence="1">
    <location>
        <begin position="1118"/>
        <end position="1137"/>
    </location>
</feature>
<dbReference type="EMBL" id="JAWDGP010006910">
    <property type="protein sequence ID" value="KAK3733155.1"/>
    <property type="molecule type" value="Genomic_DNA"/>
</dbReference>
<feature type="compositionally biased region" description="Basic residues" evidence="1">
    <location>
        <begin position="1118"/>
        <end position="1127"/>
    </location>
</feature>
<evidence type="ECO:0000313" key="3">
    <source>
        <dbReference type="Proteomes" id="UP001283361"/>
    </source>
</evidence>
<evidence type="ECO:0000256" key="1">
    <source>
        <dbReference type="SAM" id="MobiDB-lite"/>
    </source>
</evidence>
<feature type="compositionally biased region" description="Acidic residues" evidence="1">
    <location>
        <begin position="1069"/>
        <end position="1079"/>
    </location>
</feature>
<feature type="region of interest" description="Disordered" evidence="1">
    <location>
        <begin position="741"/>
        <end position="833"/>
    </location>
</feature>
<keyword evidence="3" id="KW-1185">Reference proteome</keyword>
<feature type="region of interest" description="Disordered" evidence="1">
    <location>
        <begin position="107"/>
        <end position="126"/>
    </location>
</feature>
<dbReference type="Proteomes" id="UP001283361">
    <property type="component" value="Unassembled WGS sequence"/>
</dbReference>
<dbReference type="SUPFAM" id="SSF49899">
    <property type="entry name" value="Concanavalin A-like lectins/glucanases"/>
    <property type="match status" value="1"/>
</dbReference>
<feature type="compositionally biased region" description="Low complexity" evidence="1">
    <location>
        <begin position="1080"/>
        <end position="1096"/>
    </location>
</feature>
<organism evidence="2 3">
    <name type="scientific">Elysia crispata</name>
    <name type="common">lettuce slug</name>
    <dbReference type="NCBI Taxonomy" id="231223"/>
    <lineage>
        <taxon>Eukaryota</taxon>
        <taxon>Metazoa</taxon>
        <taxon>Spiralia</taxon>
        <taxon>Lophotrochozoa</taxon>
        <taxon>Mollusca</taxon>
        <taxon>Gastropoda</taxon>
        <taxon>Heterobranchia</taxon>
        <taxon>Euthyneura</taxon>
        <taxon>Panpulmonata</taxon>
        <taxon>Sacoglossa</taxon>
        <taxon>Placobranchoidea</taxon>
        <taxon>Plakobranchidae</taxon>
        <taxon>Elysia</taxon>
    </lineage>
</organism>
<feature type="compositionally biased region" description="Basic and acidic residues" evidence="1">
    <location>
        <begin position="546"/>
        <end position="709"/>
    </location>
</feature>
<comment type="caution">
    <text evidence="2">The sequence shown here is derived from an EMBL/GenBank/DDBJ whole genome shotgun (WGS) entry which is preliminary data.</text>
</comment>
<reference evidence="2" key="1">
    <citation type="journal article" date="2023" name="G3 (Bethesda)">
        <title>A reference genome for the long-term kleptoplast-retaining sea slug Elysia crispata morphotype clarki.</title>
        <authorList>
            <person name="Eastman K.E."/>
            <person name="Pendleton A.L."/>
            <person name="Shaikh M.A."/>
            <person name="Suttiyut T."/>
            <person name="Ogas R."/>
            <person name="Tomko P."/>
            <person name="Gavelis G."/>
            <person name="Widhalm J.R."/>
            <person name="Wisecaver J.H."/>
        </authorList>
    </citation>
    <scope>NUCLEOTIDE SEQUENCE</scope>
    <source>
        <strain evidence="2">ECLA1</strain>
    </source>
</reference>
<accession>A0AAE0Y5W3</accession>
<proteinExistence type="predicted"/>
<gene>
    <name evidence="2" type="ORF">RRG08_046079</name>
</gene>
<evidence type="ECO:0000313" key="2">
    <source>
        <dbReference type="EMBL" id="KAK3733155.1"/>
    </source>
</evidence>
<feature type="region of interest" description="Disordered" evidence="1">
    <location>
        <begin position="300"/>
        <end position="319"/>
    </location>
</feature>
<sequence length="1271" mass="141949">MTDYTASFGRRHNLEKSVQIMPVWTIAFVACVLPLRTLALPAVQQTTYQPVQKLDFSYKVQQNSNGNKEQFSTSPQSDRSRAKEFWMAQQEFPVPFKANVPLKSRPKKRLRPAEVARRADQGPDVATVDRAQSAGILEEDIDALAAESGGSPPTETIPLYECPSSYRATPEGDGTTFQIFDSGRWWTHNCQTGLVWDQTLCRCEYPPGTRWELDCRDFRSVPEGVAPGSFQQYVNGAWVTRDCSPSVAGLVWDQDSCRCVWGPGGPESVAASSPCDIMLNMTFDHGVEDTAKGSFVEVGQGLPLPTRSDPKHRPSRGGNRAAYFTDTALNIWYFSDNDMGSSLRLEFRFLQDSIARSNRAGGRAADSSTYQMFLSNGCNISAPGYMPPSVAIGYRAADQSYLLAFETNAVRKAIVCNRQTVPGQWHSVSLLYEDGTLVMRVDGRPCIISADFSGSIQKSPCPLTIGADPLDRQGVYRGYLDDLLIARNCQDPAQTSTETPDLDEEDSQDPVLYRAHLVHDTDQTDRRRPPKHFVDDQQSFPINSYPHDDHLKKSEQNDDDVKKSEPNDDDVKKSEPNDNDVKKSEPNDDVKKSEPNDDVEKSEPNDDVKKSEPNDDVEKSEPNDDVGKKSETNDNDVKKSESNDDVKKSDPNDDVKKSEPNDDVGKKSDPIDNDVEKIEANDDDVKKSEPNDDVVKKKEPNDNEVKESEPAYSIKISHKTNASDMPIPLISYRRHGEYTRPNLHSYSEERKYSNNSSNDEQKARNSENRQRFINFTTVSVSTSNDTEATNSARESFASDNNSNNTGLVEHEDNQTRSMENREVPNNSNITGGLETKDMNVTRAKTANHTDVMHKGETTSVINDTALPPTSRPPVALFRAAVGRKANPWEPFDGLSNHETGQVGLAGHENGNNGLSKSMHVDSKLNGHRGWDGGMAGHEIGEDGLATDNSLEIERNSSMKARDHDGRVNHPLLNEKHGYDELIKHEKKNGVSHRDGNVINGLISQEIVRHRLSIQRSGDNALISGRSEDDGLTSGSSEGDGLTSGKSGDDGLISGSSEDDGLASGRNEDDGFDIQPEMDDGFNSHNNMGGGSSSPMNEDVNNYDLRGVSTHIKKMKGRLTNRGKHSAGHRGVDGSFNPDSYVEDTQTAGKTDSSLEDRLGNVHQRRQLRSEKARPEVYSGIKYRPPSERLWYEFVRESRPLVSTFDKHDRRRYRNKTRETLKLQPHTVRNRNFSNEIYSRKPTRRYYKSPNPVATRREKQRIPVITMKRWYD</sequence>